<protein>
    <submittedName>
        <fullName evidence="1">Uncharacterized protein</fullName>
    </submittedName>
</protein>
<name>A0A2T5FZD4_9SPHN</name>
<dbReference type="AlphaFoldDB" id="A0A2T5FZD4"/>
<dbReference type="EMBL" id="NWBU01000005">
    <property type="protein sequence ID" value="PTQ12070.1"/>
    <property type="molecule type" value="Genomic_DNA"/>
</dbReference>
<keyword evidence="2" id="KW-1185">Reference proteome</keyword>
<comment type="caution">
    <text evidence="1">The sequence shown here is derived from an EMBL/GenBank/DDBJ whole genome shotgun (WGS) entry which is preliminary data.</text>
</comment>
<accession>A0A2T5FZD4</accession>
<sequence>MEESSIGSDSWRTFSDAVIRDMEQQDWLEDVVIVNESPDERVVGDVSLFRNAGDACRRLEQWWVEDQEGFAFTASGARLILAVDASNNVVVERREACADGTDIIKGWLRSSANAMLEARRQRARQGKINLGEAETRGVLPGTIEGLIAYLGFAR</sequence>
<gene>
    <name evidence="1" type="ORF">CLG96_05720</name>
</gene>
<organism evidence="1 2">
    <name type="scientific">Sphingomonas oleivorans</name>
    <dbReference type="NCBI Taxonomy" id="1735121"/>
    <lineage>
        <taxon>Bacteria</taxon>
        <taxon>Pseudomonadati</taxon>
        <taxon>Pseudomonadota</taxon>
        <taxon>Alphaproteobacteria</taxon>
        <taxon>Sphingomonadales</taxon>
        <taxon>Sphingomonadaceae</taxon>
        <taxon>Sphingomonas</taxon>
    </lineage>
</organism>
<proteinExistence type="predicted"/>
<reference evidence="1 2" key="1">
    <citation type="submission" date="2017-09" db="EMBL/GenBank/DDBJ databases">
        <title>Sphingomonas panjinensis sp.nov., isolated from oil-contaminated soil.</title>
        <authorList>
            <person name="Wang L."/>
            <person name="Chen L."/>
        </authorList>
    </citation>
    <scope>NUCLEOTIDE SEQUENCE [LARGE SCALE GENOMIC DNA]</scope>
    <source>
        <strain evidence="1 2">FW-11</strain>
    </source>
</reference>
<dbReference type="Proteomes" id="UP000244162">
    <property type="component" value="Unassembled WGS sequence"/>
</dbReference>
<evidence type="ECO:0000313" key="1">
    <source>
        <dbReference type="EMBL" id="PTQ12070.1"/>
    </source>
</evidence>
<evidence type="ECO:0000313" key="2">
    <source>
        <dbReference type="Proteomes" id="UP000244162"/>
    </source>
</evidence>